<feature type="transmembrane region" description="Helical" evidence="1">
    <location>
        <begin position="127"/>
        <end position="146"/>
    </location>
</feature>
<feature type="transmembrane region" description="Helical" evidence="1">
    <location>
        <begin position="158"/>
        <end position="181"/>
    </location>
</feature>
<accession>G7VE43</accession>
<dbReference type="OrthoDB" id="374706at2157"/>
<proteinExistence type="predicted"/>
<keyword evidence="1" id="KW-1133">Transmembrane helix</keyword>
<feature type="transmembrane region" description="Helical" evidence="1">
    <location>
        <begin position="12"/>
        <end position="38"/>
    </location>
</feature>
<feature type="transmembrane region" description="Helical" evidence="1">
    <location>
        <begin position="193"/>
        <end position="213"/>
    </location>
</feature>
<sequence length="218" mass="24553">MKQRKHVVIKILSILALIYLSIFIPWTILLYTFTSYFIHEYAKSDPVSTVWLTNRSSYEHVAEILTQQGYRFEPWDNKTFAGTLLIFGDVRPVYPYIKEYASSPVVYTSAFDCIICLGATVHSLANTLLLLAVYSTALAVISAVAVRRGVLSWRGAALASAAPPLVLYLSEVLYILATSFILPHSSLDYRGVLPFLTAPFTPILIVTLTRWSLAKWRR</sequence>
<dbReference type="KEGG" id="pyr:P186_1389"/>
<dbReference type="AlphaFoldDB" id="G7VE43"/>
<protein>
    <submittedName>
        <fullName evidence="2">Uncharacterized protein</fullName>
    </submittedName>
</protein>
<dbReference type="GeneID" id="11595648"/>
<reference evidence="2 3" key="1">
    <citation type="journal article" date="2012" name="J. Bacteriol.">
        <title>Complete genome sequence of strain 1860, a crenarchaeon of the genus pyrobaculum able to grow with various electron acceptors.</title>
        <authorList>
            <person name="Mardanov A.V."/>
            <person name="Gumerov V.M."/>
            <person name="Slobodkina G.B."/>
            <person name="Beletsky A.V."/>
            <person name="Bonch-Osmolovskaya E.A."/>
            <person name="Ravin N.V."/>
            <person name="Skryabin K.G."/>
        </authorList>
    </citation>
    <scope>NUCLEOTIDE SEQUENCE [LARGE SCALE GENOMIC DNA]</scope>
    <source>
        <strain evidence="2 3">1860</strain>
    </source>
</reference>
<evidence type="ECO:0000256" key="1">
    <source>
        <dbReference type="SAM" id="Phobius"/>
    </source>
</evidence>
<dbReference type="HOGENOM" id="CLU_1264604_0_0_2"/>
<evidence type="ECO:0000313" key="2">
    <source>
        <dbReference type="EMBL" id="AET32816.1"/>
    </source>
</evidence>
<dbReference type="BioCyc" id="PSP1104324:GJSN-1365-MONOMER"/>
<keyword evidence="3" id="KW-1185">Reference proteome</keyword>
<dbReference type="EMBL" id="CP003098">
    <property type="protein sequence ID" value="AET32816.1"/>
    <property type="molecule type" value="Genomic_DNA"/>
</dbReference>
<name>G7VE43_9CREN</name>
<dbReference type="RefSeq" id="WP_014288642.1">
    <property type="nucleotide sequence ID" value="NC_016645.1"/>
</dbReference>
<evidence type="ECO:0000313" key="3">
    <source>
        <dbReference type="Proteomes" id="UP000005867"/>
    </source>
</evidence>
<keyword evidence="1" id="KW-0812">Transmembrane</keyword>
<keyword evidence="1" id="KW-0472">Membrane</keyword>
<dbReference type="Proteomes" id="UP000005867">
    <property type="component" value="Chromosome"/>
</dbReference>
<organism evidence="2 3">
    <name type="scientific">Pyrobaculum ferrireducens</name>
    <dbReference type="NCBI Taxonomy" id="1104324"/>
    <lineage>
        <taxon>Archaea</taxon>
        <taxon>Thermoproteota</taxon>
        <taxon>Thermoprotei</taxon>
        <taxon>Thermoproteales</taxon>
        <taxon>Thermoproteaceae</taxon>
        <taxon>Pyrobaculum</taxon>
    </lineage>
</organism>
<gene>
    <name evidence="2" type="ORF">P186_1389</name>
</gene>